<accession>A0A6J5KP02</accession>
<dbReference type="EMBL" id="LR796172">
    <property type="protein sequence ID" value="CAB4123581.1"/>
    <property type="molecule type" value="Genomic_DNA"/>
</dbReference>
<gene>
    <name evidence="1" type="ORF">UFOVP48_37</name>
</gene>
<reference evidence="1" key="1">
    <citation type="submission" date="2020-04" db="EMBL/GenBank/DDBJ databases">
        <authorList>
            <person name="Chiriac C."/>
            <person name="Salcher M."/>
            <person name="Ghai R."/>
            <person name="Kavagutti S V."/>
        </authorList>
    </citation>
    <scope>NUCLEOTIDE SEQUENCE</scope>
</reference>
<proteinExistence type="predicted"/>
<organism evidence="1">
    <name type="scientific">uncultured Caudovirales phage</name>
    <dbReference type="NCBI Taxonomy" id="2100421"/>
    <lineage>
        <taxon>Viruses</taxon>
        <taxon>Duplodnaviria</taxon>
        <taxon>Heunggongvirae</taxon>
        <taxon>Uroviricota</taxon>
        <taxon>Caudoviricetes</taxon>
        <taxon>Peduoviridae</taxon>
        <taxon>Maltschvirus</taxon>
        <taxon>Maltschvirus maltsch</taxon>
    </lineage>
</organism>
<protein>
    <submittedName>
        <fullName evidence="1">Uncharacterized protein</fullName>
    </submittedName>
</protein>
<name>A0A6J5KP02_9CAUD</name>
<sequence>MTKDKALKLALEAFELLFESTPPYREDGTSTLNDTAVELSNKAIAACEAALAQPPEGGHQ</sequence>
<evidence type="ECO:0000313" key="1">
    <source>
        <dbReference type="EMBL" id="CAB4123581.1"/>
    </source>
</evidence>